<reference evidence="1" key="2">
    <citation type="submission" date="2020-05" db="UniProtKB">
        <authorList>
            <consortium name="EnsemblMetazoa"/>
        </authorList>
    </citation>
    <scope>IDENTIFICATION</scope>
    <source>
        <strain evidence="1">IAEA</strain>
    </source>
</reference>
<dbReference type="Proteomes" id="UP000091820">
    <property type="component" value="Unassembled WGS sequence"/>
</dbReference>
<organism evidence="1 2">
    <name type="scientific">Glossina brevipalpis</name>
    <dbReference type="NCBI Taxonomy" id="37001"/>
    <lineage>
        <taxon>Eukaryota</taxon>
        <taxon>Metazoa</taxon>
        <taxon>Ecdysozoa</taxon>
        <taxon>Arthropoda</taxon>
        <taxon>Hexapoda</taxon>
        <taxon>Insecta</taxon>
        <taxon>Pterygota</taxon>
        <taxon>Neoptera</taxon>
        <taxon>Endopterygota</taxon>
        <taxon>Diptera</taxon>
        <taxon>Brachycera</taxon>
        <taxon>Muscomorpha</taxon>
        <taxon>Hippoboscoidea</taxon>
        <taxon>Glossinidae</taxon>
        <taxon>Glossina</taxon>
    </lineage>
</organism>
<dbReference type="InterPro" id="IPR045860">
    <property type="entry name" value="Snake_toxin-like_sf"/>
</dbReference>
<evidence type="ECO:0000313" key="1">
    <source>
        <dbReference type="EnsemblMetazoa" id="GBRI022701-PA"/>
    </source>
</evidence>
<dbReference type="VEuPathDB" id="VectorBase:GBRI022701"/>
<keyword evidence="2" id="KW-1185">Reference proteome</keyword>
<evidence type="ECO:0000313" key="2">
    <source>
        <dbReference type="Proteomes" id="UP000091820"/>
    </source>
</evidence>
<sequence>MCNILVFNLKCHVCNSRDHLSCDDILYAGDERYLTECVHNLSTCAVLKGQWGGMRHIIVRRGCGPLHSCHQGHAICCQCDTEGCNYSNDCMVEFPFPKREKILKNHIDNNRGRQRFQITFSEPDCVDSGVTHRKYLHACFGNACSLVEMENPFIVGDFIRVRRCGVHLSCDHIDFPICCECNTDGCNGDLSGFKCYNCNAEFQPDCNDVRRGQTKYLHACYSSICSMLEMEHPHIVGAYVKVRSCGEQMDCYHIDYPVCCQCDTDGCNAGGDCSCAYHPF</sequence>
<proteinExistence type="predicted"/>
<accession>A0A1A9WK68</accession>
<dbReference type="AlphaFoldDB" id="A0A1A9WK68"/>
<dbReference type="SUPFAM" id="SSF57302">
    <property type="entry name" value="Snake toxin-like"/>
    <property type="match status" value="1"/>
</dbReference>
<reference evidence="2" key="1">
    <citation type="submission" date="2014-03" db="EMBL/GenBank/DDBJ databases">
        <authorList>
            <person name="Aksoy S."/>
            <person name="Warren W."/>
            <person name="Wilson R.K."/>
        </authorList>
    </citation>
    <scope>NUCLEOTIDE SEQUENCE [LARGE SCALE GENOMIC DNA]</scope>
    <source>
        <strain evidence="2">IAEA</strain>
    </source>
</reference>
<dbReference type="EnsemblMetazoa" id="GBRI022701-RA">
    <property type="protein sequence ID" value="GBRI022701-PA"/>
    <property type="gene ID" value="GBRI022701"/>
</dbReference>
<protein>
    <submittedName>
        <fullName evidence="1">Uncharacterized protein</fullName>
    </submittedName>
</protein>
<name>A0A1A9WK68_9MUSC</name>